<dbReference type="KEGG" id="dpx:DAPPUDRAFT_239407"/>
<keyword evidence="3" id="KW-1185">Reference proteome</keyword>
<feature type="compositionally biased region" description="Polar residues" evidence="1">
    <location>
        <begin position="1"/>
        <end position="15"/>
    </location>
</feature>
<evidence type="ECO:0000256" key="1">
    <source>
        <dbReference type="SAM" id="MobiDB-lite"/>
    </source>
</evidence>
<evidence type="ECO:0000313" key="3">
    <source>
        <dbReference type="Proteomes" id="UP000000305"/>
    </source>
</evidence>
<proteinExistence type="predicted"/>
<dbReference type="InParanoid" id="E9G985"/>
<sequence length="49" mass="5423">MDTSVPRLSTGNLPSTEGHDQIYGKYSRGMTPQKKELRLQSSTILLSIS</sequence>
<dbReference type="Proteomes" id="UP000000305">
    <property type="component" value="Unassembled WGS sequence"/>
</dbReference>
<feature type="region of interest" description="Disordered" evidence="1">
    <location>
        <begin position="1"/>
        <end position="35"/>
    </location>
</feature>
<organism evidence="2 3">
    <name type="scientific">Daphnia pulex</name>
    <name type="common">Water flea</name>
    <dbReference type="NCBI Taxonomy" id="6669"/>
    <lineage>
        <taxon>Eukaryota</taxon>
        <taxon>Metazoa</taxon>
        <taxon>Ecdysozoa</taxon>
        <taxon>Arthropoda</taxon>
        <taxon>Crustacea</taxon>
        <taxon>Branchiopoda</taxon>
        <taxon>Diplostraca</taxon>
        <taxon>Cladocera</taxon>
        <taxon>Anomopoda</taxon>
        <taxon>Daphniidae</taxon>
        <taxon>Daphnia</taxon>
    </lineage>
</organism>
<name>E9G985_DAPPU</name>
<evidence type="ECO:0000313" key="2">
    <source>
        <dbReference type="EMBL" id="EFX84130.1"/>
    </source>
</evidence>
<gene>
    <name evidence="2" type="ORF">DAPPUDRAFT_239407</name>
</gene>
<protein>
    <submittedName>
        <fullName evidence="2">Uncharacterized protein</fullName>
    </submittedName>
</protein>
<dbReference type="HOGENOM" id="CLU_3144319_0_0_1"/>
<dbReference type="EMBL" id="GL732535">
    <property type="protein sequence ID" value="EFX84130.1"/>
    <property type="molecule type" value="Genomic_DNA"/>
</dbReference>
<dbReference type="AlphaFoldDB" id="E9G985"/>
<accession>E9G985</accession>
<reference evidence="2 3" key="1">
    <citation type="journal article" date="2011" name="Science">
        <title>The ecoresponsive genome of Daphnia pulex.</title>
        <authorList>
            <person name="Colbourne J.K."/>
            <person name="Pfrender M.E."/>
            <person name="Gilbert D."/>
            <person name="Thomas W.K."/>
            <person name="Tucker A."/>
            <person name="Oakley T.H."/>
            <person name="Tokishita S."/>
            <person name="Aerts A."/>
            <person name="Arnold G.J."/>
            <person name="Basu M.K."/>
            <person name="Bauer D.J."/>
            <person name="Caceres C.E."/>
            <person name="Carmel L."/>
            <person name="Casola C."/>
            <person name="Choi J.H."/>
            <person name="Detter J.C."/>
            <person name="Dong Q."/>
            <person name="Dusheyko S."/>
            <person name="Eads B.D."/>
            <person name="Frohlich T."/>
            <person name="Geiler-Samerotte K.A."/>
            <person name="Gerlach D."/>
            <person name="Hatcher P."/>
            <person name="Jogdeo S."/>
            <person name="Krijgsveld J."/>
            <person name="Kriventseva E.V."/>
            <person name="Kultz D."/>
            <person name="Laforsch C."/>
            <person name="Lindquist E."/>
            <person name="Lopez J."/>
            <person name="Manak J.R."/>
            <person name="Muller J."/>
            <person name="Pangilinan J."/>
            <person name="Patwardhan R.P."/>
            <person name="Pitluck S."/>
            <person name="Pritham E.J."/>
            <person name="Rechtsteiner A."/>
            <person name="Rho M."/>
            <person name="Rogozin I.B."/>
            <person name="Sakarya O."/>
            <person name="Salamov A."/>
            <person name="Schaack S."/>
            <person name="Shapiro H."/>
            <person name="Shiga Y."/>
            <person name="Skalitzky C."/>
            <person name="Smith Z."/>
            <person name="Souvorov A."/>
            <person name="Sung W."/>
            <person name="Tang Z."/>
            <person name="Tsuchiya D."/>
            <person name="Tu H."/>
            <person name="Vos H."/>
            <person name="Wang M."/>
            <person name="Wolf Y.I."/>
            <person name="Yamagata H."/>
            <person name="Yamada T."/>
            <person name="Ye Y."/>
            <person name="Shaw J.R."/>
            <person name="Andrews J."/>
            <person name="Crease T.J."/>
            <person name="Tang H."/>
            <person name="Lucas S.M."/>
            <person name="Robertson H.M."/>
            <person name="Bork P."/>
            <person name="Koonin E.V."/>
            <person name="Zdobnov E.M."/>
            <person name="Grigoriev I.V."/>
            <person name="Lynch M."/>
            <person name="Boore J.L."/>
        </authorList>
    </citation>
    <scope>NUCLEOTIDE SEQUENCE [LARGE SCALE GENOMIC DNA]</scope>
</reference>